<feature type="transmembrane region" description="Helical" evidence="1">
    <location>
        <begin position="60"/>
        <end position="78"/>
    </location>
</feature>
<protein>
    <submittedName>
        <fullName evidence="2">DUF1361 domain-containing protein</fullName>
    </submittedName>
</protein>
<dbReference type="InterPro" id="IPR009793">
    <property type="entry name" value="DUF1361"/>
</dbReference>
<gene>
    <name evidence="2" type="ORF">LQV63_20585</name>
</gene>
<feature type="transmembrane region" description="Helical" evidence="1">
    <location>
        <begin position="137"/>
        <end position="160"/>
    </location>
</feature>
<keyword evidence="1" id="KW-0472">Membrane</keyword>
<keyword evidence="1" id="KW-1133">Transmembrane helix</keyword>
<keyword evidence="1" id="KW-0812">Transmembrane</keyword>
<proteinExistence type="predicted"/>
<evidence type="ECO:0000313" key="2">
    <source>
        <dbReference type="EMBL" id="MCE5171683.1"/>
    </source>
</evidence>
<feature type="transmembrane region" description="Helical" evidence="1">
    <location>
        <begin position="7"/>
        <end position="25"/>
    </location>
</feature>
<dbReference type="Pfam" id="PF07099">
    <property type="entry name" value="DUF1361"/>
    <property type="match status" value="1"/>
</dbReference>
<feature type="transmembrane region" description="Helical" evidence="1">
    <location>
        <begin position="98"/>
        <end position="117"/>
    </location>
</feature>
<comment type="caution">
    <text evidence="2">The sequence shown here is derived from an EMBL/GenBank/DDBJ whole genome shotgun (WGS) entry which is preliminary data.</text>
</comment>
<reference evidence="2 3" key="1">
    <citation type="submission" date="2021-11" db="EMBL/GenBank/DDBJ databases">
        <title>Draft genome sequence of Paenibacillus profundus YoMME, a new Gram-positive bacteria with exoelectrogenic properties.</title>
        <authorList>
            <person name="Hubenova Y."/>
            <person name="Hubenova E."/>
            <person name="Manasiev Y."/>
            <person name="Peykov S."/>
            <person name="Mitov M."/>
        </authorList>
    </citation>
    <scope>NUCLEOTIDE SEQUENCE [LARGE SCALE GENOMIC DNA]</scope>
    <source>
        <strain evidence="2 3">YoMME</strain>
    </source>
</reference>
<sequence>MDERAKARLCFFAYILMLIIFDTAYSFMILNMFLAFAALELAFLLPLFKAKSKREIPVSAAFYIVFILLSPNVLYVITDLIHLKIFEFNFKKGLIVEEWWNFFVLISGVVLAIYYYILMLKQIHSLILHIKWSKTILLAFIILCSIGVYIGRFLRFHSIHLFTEPFSLVSQVLSSINEDSLLFIGWMSMLQFIMWWLFSDSRRNSL</sequence>
<evidence type="ECO:0000313" key="3">
    <source>
        <dbReference type="Proteomes" id="UP001199916"/>
    </source>
</evidence>
<accession>A0ABS8YML8</accession>
<feature type="transmembrane region" description="Helical" evidence="1">
    <location>
        <begin position="180"/>
        <end position="198"/>
    </location>
</feature>
<dbReference type="EMBL" id="JAJNBZ010000019">
    <property type="protein sequence ID" value="MCE5171683.1"/>
    <property type="molecule type" value="Genomic_DNA"/>
</dbReference>
<dbReference type="Proteomes" id="UP001199916">
    <property type="component" value="Unassembled WGS sequence"/>
</dbReference>
<name>A0ABS8YML8_9BACL</name>
<organism evidence="2 3">
    <name type="scientific">Paenibacillus profundus</name>
    <dbReference type="NCBI Taxonomy" id="1173085"/>
    <lineage>
        <taxon>Bacteria</taxon>
        <taxon>Bacillati</taxon>
        <taxon>Bacillota</taxon>
        <taxon>Bacilli</taxon>
        <taxon>Bacillales</taxon>
        <taxon>Paenibacillaceae</taxon>
        <taxon>Paenibacillus</taxon>
    </lineage>
</organism>
<keyword evidence="3" id="KW-1185">Reference proteome</keyword>
<dbReference type="RefSeq" id="WP_233698079.1">
    <property type="nucleotide sequence ID" value="NZ_JAJNBZ010000019.1"/>
</dbReference>
<evidence type="ECO:0000256" key="1">
    <source>
        <dbReference type="SAM" id="Phobius"/>
    </source>
</evidence>
<feature type="transmembrane region" description="Helical" evidence="1">
    <location>
        <begin position="31"/>
        <end position="48"/>
    </location>
</feature>